<dbReference type="Proteomes" id="UP001500016">
    <property type="component" value="Unassembled WGS sequence"/>
</dbReference>
<evidence type="ECO:0000313" key="1">
    <source>
        <dbReference type="EMBL" id="GAA2084931.1"/>
    </source>
</evidence>
<name>A0ABP5HU19_9ACTN</name>
<keyword evidence="2" id="KW-1185">Reference proteome</keyword>
<proteinExistence type="predicted"/>
<gene>
    <name evidence="1" type="ORF">GCM10009801_46380</name>
</gene>
<comment type="caution">
    <text evidence="1">The sequence shown here is derived from an EMBL/GenBank/DDBJ whole genome shotgun (WGS) entry which is preliminary data.</text>
</comment>
<evidence type="ECO:0000313" key="2">
    <source>
        <dbReference type="Proteomes" id="UP001500016"/>
    </source>
</evidence>
<sequence length="70" mass="7443">MSPPLLPQAVSEKAANAVAASAVARMKLLRMGFSPRSDRFVLAGKKPPVPAVRTATICGRDGKLERRNAL</sequence>
<dbReference type="EMBL" id="BAAAPE010000012">
    <property type="protein sequence ID" value="GAA2084931.1"/>
    <property type="molecule type" value="Genomic_DNA"/>
</dbReference>
<reference evidence="2" key="1">
    <citation type="journal article" date="2019" name="Int. J. Syst. Evol. Microbiol.">
        <title>The Global Catalogue of Microorganisms (GCM) 10K type strain sequencing project: providing services to taxonomists for standard genome sequencing and annotation.</title>
        <authorList>
            <consortium name="The Broad Institute Genomics Platform"/>
            <consortium name="The Broad Institute Genome Sequencing Center for Infectious Disease"/>
            <person name="Wu L."/>
            <person name="Ma J."/>
        </authorList>
    </citation>
    <scope>NUCLEOTIDE SEQUENCE [LARGE SCALE GENOMIC DNA]</scope>
    <source>
        <strain evidence="2">JCM 15478</strain>
    </source>
</reference>
<organism evidence="1 2">
    <name type="scientific">Streptomyces albiaxialis</name>
    <dbReference type="NCBI Taxonomy" id="329523"/>
    <lineage>
        <taxon>Bacteria</taxon>
        <taxon>Bacillati</taxon>
        <taxon>Actinomycetota</taxon>
        <taxon>Actinomycetes</taxon>
        <taxon>Kitasatosporales</taxon>
        <taxon>Streptomycetaceae</taxon>
        <taxon>Streptomyces</taxon>
    </lineage>
</organism>
<protein>
    <submittedName>
        <fullName evidence="1">Uncharacterized protein</fullName>
    </submittedName>
</protein>
<accession>A0ABP5HU19</accession>